<evidence type="ECO:0000313" key="3">
    <source>
        <dbReference type="Proteomes" id="UP001500604"/>
    </source>
</evidence>
<comment type="caution">
    <text evidence="2">The sequence shown here is derived from an EMBL/GenBank/DDBJ whole genome shotgun (WGS) entry which is preliminary data.</text>
</comment>
<reference evidence="3" key="1">
    <citation type="journal article" date="2019" name="Int. J. Syst. Evol. Microbiol.">
        <title>The Global Catalogue of Microorganisms (GCM) 10K type strain sequencing project: providing services to taxonomists for standard genome sequencing and annotation.</title>
        <authorList>
            <consortium name="The Broad Institute Genomics Platform"/>
            <consortium name="The Broad Institute Genome Sequencing Center for Infectious Disease"/>
            <person name="Wu L."/>
            <person name="Ma J."/>
        </authorList>
    </citation>
    <scope>NUCLEOTIDE SEQUENCE [LARGE SCALE GENOMIC DNA]</scope>
    <source>
        <strain evidence="3">JCM 17805</strain>
    </source>
</reference>
<sequence length="102" mass="11765">MNQAADIFTITETGAAIIGAVLIMLIGILVWIFKLILNHLVDLDKASEAIQHELSEHKLEVAKHYATRVYVEDAMKQIMARFDKLFDEIHKVRNEQYARKEK</sequence>
<dbReference type="RefSeq" id="WP_345194779.1">
    <property type="nucleotide sequence ID" value="NZ_BAABFL010000117.1"/>
</dbReference>
<name>A0ABP8UZJ3_9GAMM</name>
<dbReference type="EMBL" id="BAABFL010000117">
    <property type="protein sequence ID" value="GAA4649027.1"/>
    <property type="molecule type" value="Genomic_DNA"/>
</dbReference>
<accession>A0ABP8UZJ3</accession>
<keyword evidence="3" id="KW-1185">Reference proteome</keyword>
<protein>
    <submittedName>
        <fullName evidence="2">Uncharacterized protein</fullName>
    </submittedName>
</protein>
<gene>
    <name evidence="2" type="ORF">GCM10023116_13010</name>
</gene>
<keyword evidence="1" id="KW-0472">Membrane</keyword>
<dbReference type="Proteomes" id="UP001500604">
    <property type="component" value="Unassembled WGS sequence"/>
</dbReference>
<evidence type="ECO:0000256" key="1">
    <source>
        <dbReference type="SAM" id="Phobius"/>
    </source>
</evidence>
<keyword evidence="1" id="KW-1133">Transmembrane helix</keyword>
<proteinExistence type="predicted"/>
<organism evidence="2 3">
    <name type="scientific">Kistimonas scapharcae</name>
    <dbReference type="NCBI Taxonomy" id="1036133"/>
    <lineage>
        <taxon>Bacteria</taxon>
        <taxon>Pseudomonadati</taxon>
        <taxon>Pseudomonadota</taxon>
        <taxon>Gammaproteobacteria</taxon>
        <taxon>Oceanospirillales</taxon>
        <taxon>Endozoicomonadaceae</taxon>
        <taxon>Kistimonas</taxon>
    </lineage>
</organism>
<feature type="transmembrane region" description="Helical" evidence="1">
    <location>
        <begin position="15"/>
        <end position="37"/>
    </location>
</feature>
<evidence type="ECO:0000313" key="2">
    <source>
        <dbReference type="EMBL" id="GAA4649027.1"/>
    </source>
</evidence>
<keyword evidence="1" id="KW-0812">Transmembrane</keyword>